<accession>A0A538SFU1</accession>
<proteinExistence type="predicted"/>
<feature type="chain" id="PRO_5021706880" evidence="2">
    <location>
        <begin position="29"/>
        <end position="79"/>
    </location>
</feature>
<evidence type="ECO:0000256" key="2">
    <source>
        <dbReference type="SAM" id="SignalP"/>
    </source>
</evidence>
<name>A0A538SFU1_UNCEI</name>
<dbReference type="Proteomes" id="UP000320184">
    <property type="component" value="Unassembled WGS sequence"/>
</dbReference>
<dbReference type="AlphaFoldDB" id="A0A538SFU1"/>
<evidence type="ECO:0000313" key="4">
    <source>
        <dbReference type="Proteomes" id="UP000320184"/>
    </source>
</evidence>
<reference evidence="3 4" key="1">
    <citation type="journal article" date="2019" name="Nat. Microbiol.">
        <title>Mediterranean grassland soil C-N compound turnover is dependent on rainfall and depth, and is mediated by genomically divergent microorganisms.</title>
        <authorList>
            <person name="Diamond S."/>
            <person name="Andeer P.F."/>
            <person name="Li Z."/>
            <person name="Crits-Christoph A."/>
            <person name="Burstein D."/>
            <person name="Anantharaman K."/>
            <person name="Lane K.R."/>
            <person name="Thomas B.C."/>
            <person name="Pan C."/>
            <person name="Northen T.R."/>
            <person name="Banfield J.F."/>
        </authorList>
    </citation>
    <scope>NUCLEOTIDE SEQUENCE [LARGE SCALE GENOMIC DNA]</scope>
    <source>
        <strain evidence="3">WS_3</strain>
    </source>
</reference>
<keyword evidence="2" id="KW-0732">Signal</keyword>
<dbReference type="EMBL" id="VBOT01000103">
    <property type="protein sequence ID" value="TMQ50239.1"/>
    <property type="molecule type" value="Genomic_DNA"/>
</dbReference>
<keyword evidence="1" id="KW-1133">Transmembrane helix</keyword>
<protein>
    <submittedName>
        <fullName evidence="3">Uncharacterized protein</fullName>
    </submittedName>
</protein>
<keyword evidence="1" id="KW-0472">Membrane</keyword>
<comment type="caution">
    <text evidence="3">The sequence shown here is derived from an EMBL/GenBank/DDBJ whole genome shotgun (WGS) entry which is preliminary data.</text>
</comment>
<evidence type="ECO:0000256" key="1">
    <source>
        <dbReference type="SAM" id="Phobius"/>
    </source>
</evidence>
<feature type="signal peptide" evidence="2">
    <location>
        <begin position="1"/>
        <end position="28"/>
    </location>
</feature>
<feature type="transmembrane region" description="Helical" evidence="1">
    <location>
        <begin position="44"/>
        <end position="73"/>
    </location>
</feature>
<evidence type="ECO:0000313" key="3">
    <source>
        <dbReference type="EMBL" id="TMQ50239.1"/>
    </source>
</evidence>
<keyword evidence="1" id="KW-0812">Transmembrane</keyword>
<organism evidence="3 4">
    <name type="scientific">Eiseniibacteriota bacterium</name>
    <dbReference type="NCBI Taxonomy" id="2212470"/>
    <lineage>
        <taxon>Bacteria</taxon>
        <taxon>Candidatus Eiseniibacteriota</taxon>
    </lineage>
</organism>
<sequence length="79" mass="8022">MNRKRLTKPALCALLGLLLALAPLPARAQDAPGEAGTESWGKALGYVGCALAIVAASDGIGIAFAVVACGRVLMTELEN</sequence>
<gene>
    <name evidence="3" type="ORF">E6K73_08135</name>
</gene>